<feature type="compositionally biased region" description="Low complexity" evidence="7">
    <location>
        <begin position="378"/>
        <end position="388"/>
    </location>
</feature>
<keyword evidence="6" id="KW-0067">ATP-binding</keyword>
<dbReference type="AlphaFoldDB" id="A0A3A4B3N7"/>
<dbReference type="SUPFAM" id="SSF56112">
    <property type="entry name" value="Protein kinase-like (PK-like)"/>
    <property type="match status" value="1"/>
</dbReference>
<feature type="region of interest" description="Disordered" evidence="7">
    <location>
        <begin position="1"/>
        <end position="53"/>
    </location>
</feature>
<evidence type="ECO:0000259" key="8">
    <source>
        <dbReference type="PROSITE" id="PS50011"/>
    </source>
</evidence>
<reference evidence="9 10" key="1">
    <citation type="submission" date="2018-09" db="EMBL/GenBank/DDBJ databases">
        <title>YIM 75507 draft genome.</title>
        <authorList>
            <person name="Tang S."/>
            <person name="Feng Y."/>
        </authorList>
    </citation>
    <scope>NUCLEOTIDE SEQUENCE [LARGE SCALE GENOMIC DNA]</scope>
    <source>
        <strain evidence="9 10">YIM 75507</strain>
    </source>
</reference>
<gene>
    <name evidence="9" type="ORF">D5H75_14120</name>
</gene>
<keyword evidence="4" id="KW-0547">Nucleotide-binding</keyword>
<keyword evidence="10" id="KW-1185">Reference proteome</keyword>
<dbReference type="GO" id="GO:0005524">
    <property type="term" value="F:ATP binding"/>
    <property type="evidence" value="ECO:0007669"/>
    <property type="project" value="UniProtKB-KW"/>
</dbReference>
<dbReference type="OrthoDB" id="4716121at2"/>
<dbReference type="PROSITE" id="PS50011">
    <property type="entry name" value="PROTEIN_KINASE_DOM"/>
    <property type="match status" value="1"/>
</dbReference>
<evidence type="ECO:0000313" key="10">
    <source>
        <dbReference type="Proteomes" id="UP000265768"/>
    </source>
</evidence>
<feature type="region of interest" description="Disordered" evidence="7">
    <location>
        <begin position="378"/>
        <end position="408"/>
    </location>
</feature>
<evidence type="ECO:0000256" key="4">
    <source>
        <dbReference type="ARBA" id="ARBA00022741"/>
    </source>
</evidence>
<feature type="compositionally biased region" description="Gly residues" evidence="7">
    <location>
        <begin position="503"/>
        <end position="523"/>
    </location>
</feature>
<comment type="caution">
    <text evidence="9">The sequence shown here is derived from an EMBL/GenBank/DDBJ whole genome shotgun (WGS) entry which is preliminary data.</text>
</comment>
<feature type="compositionally biased region" description="Basic and acidic residues" evidence="7">
    <location>
        <begin position="10"/>
        <end position="23"/>
    </location>
</feature>
<keyword evidence="5 9" id="KW-0418">Kinase</keyword>
<feature type="compositionally biased region" description="Gly residues" evidence="7">
    <location>
        <begin position="24"/>
        <end position="40"/>
    </location>
</feature>
<evidence type="ECO:0000256" key="1">
    <source>
        <dbReference type="ARBA" id="ARBA00012513"/>
    </source>
</evidence>
<dbReference type="EC" id="2.7.11.1" evidence="1"/>
<dbReference type="Gene3D" id="1.10.510.10">
    <property type="entry name" value="Transferase(Phosphotransferase) domain 1"/>
    <property type="match status" value="1"/>
</dbReference>
<evidence type="ECO:0000256" key="5">
    <source>
        <dbReference type="ARBA" id="ARBA00022777"/>
    </source>
</evidence>
<dbReference type="CDD" id="cd14014">
    <property type="entry name" value="STKc_PknB_like"/>
    <property type="match status" value="1"/>
</dbReference>
<name>A0A3A4B3N7_9ACTN</name>
<evidence type="ECO:0000256" key="7">
    <source>
        <dbReference type="SAM" id="MobiDB-lite"/>
    </source>
</evidence>
<evidence type="ECO:0000256" key="6">
    <source>
        <dbReference type="ARBA" id="ARBA00022840"/>
    </source>
</evidence>
<feature type="domain" description="Protein kinase" evidence="8">
    <location>
        <begin position="62"/>
        <end position="325"/>
    </location>
</feature>
<dbReference type="Pfam" id="PF00069">
    <property type="entry name" value="Pkinase"/>
    <property type="match status" value="1"/>
</dbReference>
<evidence type="ECO:0000256" key="3">
    <source>
        <dbReference type="ARBA" id="ARBA00022679"/>
    </source>
</evidence>
<dbReference type="PANTHER" id="PTHR43289">
    <property type="entry name" value="MITOGEN-ACTIVATED PROTEIN KINASE KINASE KINASE 20-RELATED"/>
    <property type="match status" value="1"/>
</dbReference>
<proteinExistence type="predicted"/>
<feature type="compositionally biased region" description="Pro residues" evidence="7">
    <location>
        <begin position="477"/>
        <end position="498"/>
    </location>
</feature>
<evidence type="ECO:0000256" key="2">
    <source>
        <dbReference type="ARBA" id="ARBA00022527"/>
    </source>
</evidence>
<dbReference type="InterPro" id="IPR011009">
    <property type="entry name" value="Kinase-like_dom_sf"/>
</dbReference>
<keyword evidence="2 9" id="KW-0723">Serine/threonine-protein kinase</keyword>
<sequence length="726" mass="71995">MSAEASGGRDSGRDSGRAGRDGPGEGAASGRQGGCKGAGEGCRDRSWGRQGGGMGSWAVSGYDEVRELAAGGGGRVVLAVHRGTGVPVVVRYLGGARRGEEFLARFRDEARLLAGLDVPEVVRVYEYAEALAGAALVTEAVDGAPLRRLLAGGEAAGPEAALVVWERVLRGLAAAHALGVPHRDCRPGNVLVRADGEVKLADTGLAVPDARIGVAGAPPYLAPERWAAGVGSAADLYGDAAAGLYAGSAAADVYAATAVFHACLTGVPPYRAGSLAELRRLHESAPVPLAAVPAPLRPLVEAGLAKDPAERPSAADLAGRVEAAAAAAYGERWRARGRGDLSELLRRAVPGRDLPLSGLPLGDVPVRGVPPLVPAAPAPGGCAAEPGEAGTGRRDGGLGDGDRGDGGRAAARVRDALVTVAGMAMAGAVGVAGVHLARSGWGSGGVSVAVTSTVQGRVPAAAPAGTPGAPVIGDAAPSPPPGPRAAPPAPEDPAPSAPSAPSGSGGPGGAGGSGGPGGTGGGAVRAARVGFGEMRMDGATGKVAVTVTAPGREALPLAVTFTAGAEGTAVRTVTTALSGGTEYVRVFSHAYPGDVCGRPWGVRVVAGGVAREARAVAPPCPEPEVTKVAIAGMRLGPGTSARARVLVETSGPGPVPLSVVFTLGKRAATVHTTSVRLTGSTAYRRTFEATLPRRPCGGYWGVRVTAGDRTASARRPAARCPRDGNG</sequence>
<feature type="region of interest" description="Disordered" evidence="7">
    <location>
        <begin position="459"/>
        <end position="524"/>
    </location>
</feature>
<dbReference type="InterPro" id="IPR000719">
    <property type="entry name" value="Prot_kinase_dom"/>
</dbReference>
<keyword evidence="3" id="KW-0808">Transferase</keyword>
<dbReference type="EMBL" id="QZEY01000004">
    <property type="protein sequence ID" value="RJL32639.1"/>
    <property type="molecule type" value="Genomic_DNA"/>
</dbReference>
<dbReference type="GO" id="GO:0004674">
    <property type="term" value="F:protein serine/threonine kinase activity"/>
    <property type="evidence" value="ECO:0007669"/>
    <property type="project" value="UniProtKB-KW"/>
</dbReference>
<dbReference type="Proteomes" id="UP000265768">
    <property type="component" value="Unassembled WGS sequence"/>
</dbReference>
<feature type="compositionally biased region" description="Low complexity" evidence="7">
    <location>
        <begin position="459"/>
        <end position="476"/>
    </location>
</feature>
<accession>A0A3A4B3N7</accession>
<feature type="compositionally biased region" description="Basic and acidic residues" evidence="7">
    <location>
        <begin position="391"/>
        <end position="406"/>
    </location>
</feature>
<dbReference type="PANTHER" id="PTHR43289:SF6">
    <property type="entry name" value="SERINE_THREONINE-PROTEIN KINASE NEKL-3"/>
    <property type="match status" value="1"/>
</dbReference>
<evidence type="ECO:0000313" key="9">
    <source>
        <dbReference type="EMBL" id="RJL32639.1"/>
    </source>
</evidence>
<protein>
    <recommendedName>
        <fullName evidence="1">non-specific serine/threonine protein kinase</fullName>
        <ecNumber evidence="1">2.7.11.1</ecNumber>
    </recommendedName>
</protein>
<dbReference type="Gene3D" id="3.30.200.20">
    <property type="entry name" value="Phosphorylase Kinase, domain 1"/>
    <property type="match status" value="1"/>
</dbReference>
<organism evidence="9 10">
    <name type="scientific">Bailinhaonella thermotolerans</name>
    <dbReference type="NCBI Taxonomy" id="1070861"/>
    <lineage>
        <taxon>Bacteria</taxon>
        <taxon>Bacillati</taxon>
        <taxon>Actinomycetota</taxon>
        <taxon>Actinomycetes</taxon>
        <taxon>Streptosporangiales</taxon>
        <taxon>Streptosporangiaceae</taxon>
        <taxon>Bailinhaonella</taxon>
    </lineage>
</organism>